<dbReference type="RefSeq" id="WP_121990337.1">
    <property type="nucleotide sequence ID" value="NZ_OUNR01000018.1"/>
</dbReference>
<reference evidence="6" key="1">
    <citation type="submission" date="2018-04" db="EMBL/GenBank/DDBJ databases">
        <authorList>
            <person name="Lucker S."/>
            <person name="Sakoula D."/>
        </authorList>
    </citation>
    <scope>NUCLEOTIDE SEQUENCE [LARGE SCALE GENOMIC DNA]</scope>
</reference>
<keyword evidence="6" id="KW-1185">Reference proteome</keyword>
<evidence type="ECO:0000313" key="5">
    <source>
        <dbReference type="EMBL" id="SPP66137.1"/>
    </source>
</evidence>
<keyword evidence="3" id="KW-0677">Repeat</keyword>
<accession>A0A330LA13</accession>
<evidence type="ECO:0000313" key="6">
    <source>
        <dbReference type="Proteomes" id="UP000248168"/>
    </source>
</evidence>
<dbReference type="InterPro" id="IPR001451">
    <property type="entry name" value="Hexapep"/>
</dbReference>
<dbReference type="GO" id="GO:0008374">
    <property type="term" value="F:O-acyltransferase activity"/>
    <property type="evidence" value="ECO:0007669"/>
    <property type="project" value="TreeGrafter"/>
</dbReference>
<dbReference type="Pfam" id="PF00132">
    <property type="entry name" value="Hexapep"/>
    <property type="match status" value="1"/>
</dbReference>
<dbReference type="Proteomes" id="UP000248168">
    <property type="component" value="Unassembled WGS sequence"/>
</dbReference>
<dbReference type="InterPro" id="IPR018357">
    <property type="entry name" value="Hexapep_transf_CS"/>
</dbReference>
<evidence type="ECO:0000256" key="2">
    <source>
        <dbReference type="ARBA" id="ARBA00022679"/>
    </source>
</evidence>
<dbReference type="Gene3D" id="2.160.10.10">
    <property type="entry name" value="Hexapeptide repeat proteins"/>
    <property type="match status" value="1"/>
</dbReference>
<dbReference type="InterPro" id="IPR051159">
    <property type="entry name" value="Hexapeptide_acetyltransf"/>
</dbReference>
<dbReference type="SUPFAM" id="SSF51161">
    <property type="entry name" value="Trimeric LpxA-like enzymes"/>
    <property type="match status" value="1"/>
</dbReference>
<dbReference type="AlphaFoldDB" id="A0A330LA13"/>
<evidence type="ECO:0000256" key="4">
    <source>
        <dbReference type="ARBA" id="ARBA00023315"/>
    </source>
</evidence>
<protein>
    <submittedName>
        <fullName evidence="5">Bacterial transferase hexapeptide repeat protein</fullName>
    </submittedName>
</protein>
<dbReference type="OrthoDB" id="9815592at2"/>
<evidence type="ECO:0000256" key="1">
    <source>
        <dbReference type="ARBA" id="ARBA00007274"/>
    </source>
</evidence>
<dbReference type="InterPro" id="IPR011004">
    <property type="entry name" value="Trimer_LpxA-like_sf"/>
</dbReference>
<keyword evidence="4" id="KW-0012">Acyltransferase</keyword>
<dbReference type="PANTHER" id="PTHR23416">
    <property type="entry name" value="SIALIC ACID SYNTHASE-RELATED"/>
    <property type="match status" value="1"/>
</dbReference>
<dbReference type="PANTHER" id="PTHR23416:SF23">
    <property type="entry name" value="ACETYLTRANSFERASE C18B11.09C-RELATED"/>
    <property type="match status" value="1"/>
</dbReference>
<sequence>MRELLAWVLAKYHRRDPVAWLVKQGLVVGHNFAMLEDVFIDPSHPWHIVIGNDVTLGPRVQILVHDASTKRHLGRTRIGKVVIGDKVFVGASSIILPGVTIGSDVIIGAGSIVTRDIPVGVVAAGNPARVLCPLSEFLERRSAEVASSPNFGIEYTIRGNITEQRKDEMNAMMKNRFGYVV</sequence>
<organism evidence="5 6">
    <name type="scientific">Nitrospira lenta</name>
    <dbReference type="NCBI Taxonomy" id="1436998"/>
    <lineage>
        <taxon>Bacteria</taxon>
        <taxon>Pseudomonadati</taxon>
        <taxon>Nitrospirota</taxon>
        <taxon>Nitrospiria</taxon>
        <taxon>Nitrospirales</taxon>
        <taxon>Nitrospiraceae</taxon>
        <taxon>Nitrospira</taxon>
    </lineage>
</organism>
<name>A0A330LA13_9BACT</name>
<dbReference type="GO" id="GO:0005829">
    <property type="term" value="C:cytosol"/>
    <property type="evidence" value="ECO:0007669"/>
    <property type="project" value="TreeGrafter"/>
</dbReference>
<gene>
    <name evidence="5" type="ORF">NITLEN_50177</name>
</gene>
<proteinExistence type="inferred from homology"/>
<evidence type="ECO:0000256" key="3">
    <source>
        <dbReference type="ARBA" id="ARBA00022737"/>
    </source>
</evidence>
<dbReference type="InParanoid" id="A0A330LA13"/>
<dbReference type="PROSITE" id="PS00101">
    <property type="entry name" value="HEXAPEP_TRANSFERASES"/>
    <property type="match status" value="1"/>
</dbReference>
<keyword evidence="2 5" id="KW-0808">Transferase</keyword>
<comment type="similarity">
    <text evidence="1">Belongs to the transferase hexapeptide repeat family.</text>
</comment>
<dbReference type="EMBL" id="OUNR01000018">
    <property type="protein sequence ID" value="SPP66137.1"/>
    <property type="molecule type" value="Genomic_DNA"/>
</dbReference>